<dbReference type="Proteomes" id="UP001501752">
    <property type="component" value="Unassembled WGS sequence"/>
</dbReference>
<gene>
    <name evidence="1" type="ORF">GCM10023235_33210</name>
</gene>
<keyword evidence="2" id="KW-1185">Reference proteome</keyword>
<evidence type="ECO:0000313" key="2">
    <source>
        <dbReference type="Proteomes" id="UP001501752"/>
    </source>
</evidence>
<comment type="caution">
    <text evidence="1">The sequence shown here is derived from an EMBL/GenBank/DDBJ whole genome shotgun (WGS) entry which is preliminary data.</text>
</comment>
<organism evidence="1 2">
    <name type="scientific">Kitasatospora terrestris</name>
    <dbReference type="NCBI Taxonomy" id="258051"/>
    <lineage>
        <taxon>Bacteria</taxon>
        <taxon>Bacillati</taxon>
        <taxon>Actinomycetota</taxon>
        <taxon>Actinomycetes</taxon>
        <taxon>Kitasatosporales</taxon>
        <taxon>Streptomycetaceae</taxon>
        <taxon>Kitasatospora</taxon>
    </lineage>
</organism>
<dbReference type="RefSeq" id="WP_345697607.1">
    <property type="nucleotide sequence ID" value="NZ_BAABIS010000001.1"/>
</dbReference>
<name>A0ABP9DMQ4_9ACTN</name>
<protein>
    <recommendedName>
        <fullName evidence="3">ATP/GTP-binding protein</fullName>
    </recommendedName>
</protein>
<accession>A0ABP9DMQ4</accession>
<reference evidence="2" key="1">
    <citation type="journal article" date="2019" name="Int. J. Syst. Evol. Microbiol.">
        <title>The Global Catalogue of Microorganisms (GCM) 10K type strain sequencing project: providing services to taxonomists for standard genome sequencing and annotation.</title>
        <authorList>
            <consortium name="The Broad Institute Genomics Platform"/>
            <consortium name="The Broad Institute Genome Sequencing Center for Infectious Disease"/>
            <person name="Wu L."/>
            <person name="Ma J."/>
        </authorList>
    </citation>
    <scope>NUCLEOTIDE SEQUENCE [LARGE SCALE GENOMIC DNA]</scope>
    <source>
        <strain evidence="2">JCM 13006</strain>
    </source>
</reference>
<dbReference type="EMBL" id="BAABIS010000001">
    <property type="protein sequence ID" value="GAA4853296.1"/>
    <property type="molecule type" value="Genomic_DNA"/>
</dbReference>
<evidence type="ECO:0000313" key="1">
    <source>
        <dbReference type="EMBL" id="GAA4853296.1"/>
    </source>
</evidence>
<sequence length="741" mass="81650">MTTADDSTPDDLEFLLAQVPVRSRPPTVDPAEPSRWFLPPPIDPRVRLPPQANAVPSQVNIDVLANTVENLHQETRRRDTLEGTLLNRRELEDWQYFVEPEEWRQSWADGRDALRAEDRRILLIVGRRGHGVTTFARHLSARHASRGSTLLDLETDWEKPSVGRFPLGRGHTYLLELKDPDNDRIDSTFLERLSDFSSRLRQADSRLVATVTDILWKGHHNWAGAGVTVVRLPAAPDAQQLVEHHLKARGLASLIPYVQSPTARASIRGRNAVEAMRSVETVIRQWVDHQKGTSDRQVTVVPGQLSRPYRLENSALADQPVDDLQTRIEQALTDWRESFDVLFNEPGLTTAAKERPLSLPNRCLLLSLAVHQAGPAAWIGSDAQALEAAVGGPPGSSGATGPAGVAAIFAGQGLRPRLTALGAEVDLQDQVVYDRPGYAEAALVYVWDNFPPMRTVLLDWLVNLPVREYSGGDPAVRALSALILRHKDPKHLDDLRERTLKAGRGQVLAAVTERALGDGHMSSGTWQLLGRWAKLLTPVRAVVADICRSVLTDDSSSQAERRMAMTRLRSLARTESTVVDHQVLPVYDALAKRPESRLLLVREVENWLVREGSPAAGRLALLALMPCTEAGHPWLYTPSCPLPHARVQEGLRELFSSKAQRAEGVERAAGWLRASVEDSATAELVLDGLASALRGEAQGHAALELLQAVRDLYLPDSCRASDRLLDHIGRGNAAGRPPRVG</sequence>
<proteinExistence type="predicted"/>
<evidence type="ECO:0008006" key="3">
    <source>
        <dbReference type="Google" id="ProtNLM"/>
    </source>
</evidence>